<feature type="compositionally biased region" description="Polar residues" evidence="1">
    <location>
        <begin position="57"/>
        <end position="68"/>
    </location>
</feature>
<accession>A0A0R3TGH8</accession>
<sequence>LSDRNVLSTNAPSVSVPVSSAPTQNATNIFIGADRIVQPQTQQEDNEVFRNSHSSETDTNLHSASPAVSPTHHRYPGGRAGPISPPYNHSLHNEIMYKPAPQVQNHERSDESGGSDIDSELMPYVIPHGHSGLLPLDLIW</sequence>
<feature type="region of interest" description="Disordered" evidence="1">
    <location>
        <begin position="39"/>
        <end position="120"/>
    </location>
</feature>
<protein>
    <submittedName>
        <fullName evidence="2">CTNNB1 binding N-teminal domain-containing protein</fullName>
    </submittedName>
</protein>
<name>A0A0R3TGH8_RODNA</name>
<reference evidence="2" key="1">
    <citation type="submission" date="2017-02" db="UniProtKB">
        <authorList>
            <consortium name="WormBaseParasite"/>
        </authorList>
    </citation>
    <scope>IDENTIFICATION</scope>
</reference>
<feature type="compositionally biased region" description="Basic and acidic residues" evidence="1">
    <location>
        <begin position="47"/>
        <end position="56"/>
    </location>
</feature>
<organism evidence="2">
    <name type="scientific">Rodentolepis nana</name>
    <name type="common">Dwarf tapeworm</name>
    <name type="synonym">Hymenolepis nana</name>
    <dbReference type="NCBI Taxonomy" id="102285"/>
    <lineage>
        <taxon>Eukaryota</taxon>
        <taxon>Metazoa</taxon>
        <taxon>Spiralia</taxon>
        <taxon>Lophotrochozoa</taxon>
        <taxon>Platyhelminthes</taxon>
        <taxon>Cestoda</taxon>
        <taxon>Eucestoda</taxon>
        <taxon>Cyclophyllidea</taxon>
        <taxon>Hymenolepididae</taxon>
        <taxon>Rodentolepis</taxon>
    </lineage>
</organism>
<dbReference type="WBParaSite" id="HNAJ_0000616901-mRNA-1">
    <property type="protein sequence ID" value="HNAJ_0000616901-mRNA-1"/>
    <property type="gene ID" value="HNAJ_0000616901"/>
</dbReference>
<proteinExistence type="predicted"/>
<dbReference type="AlphaFoldDB" id="A0A0R3TGH8"/>
<evidence type="ECO:0000256" key="1">
    <source>
        <dbReference type="SAM" id="MobiDB-lite"/>
    </source>
</evidence>
<evidence type="ECO:0000313" key="2">
    <source>
        <dbReference type="WBParaSite" id="HNAJ_0000616901-mRNA-1"/>
    </source>
</evidence>